<dbReference type="SUPFAM" id="SSF51126">
    <property type="entry name" value="Pectin lyase-like"/>
    <property type="match status" value="1"/>
</dbReference>
<proteinExistence type="predicted"/>
<name>A0A126R034_METOL</name>
<dbReference type="Gene3D" id="2.160.20.10">
    <property type="entry name" value="Single-stranded right-handed beta-helix, Pectin lyase-like"/>
    <property type="match status" value="1"/>
</dbReference>
<evidence type="ECO:0000256" key="1">
    <source>
        <dbReference type="ARBA" id="ARBA00004196"/>
    </source>
</evidence>
<keyword evidence="5" id="KW-0732">Signal</keyword>
<dbReference type="KEGG" id="mol:YLM1_0867"/>
<evidence type="ECO:0000313" key="9">
    <source>
        <dbReference type="Proteomes" id="UP000066376"/>
    </source>
</evidence>
<evidence type="ECO:0000256" key="5">
    <source>
        <dbReference type="ARBA" id="ARBA00022729"/>
    </source>
</evidence>
<reference evidence="8 9" key="1">
    <citation type="journal article" date="2016" name="Genome Announc.">
        <title>Draft Genome Sequence of the Rumen Methanogen Methanobrevibacter olleyae YLM1.</title>
        <authorList>
            <person name="Kelly W.J."/>
            <person name="Li D."/>
            <person name="Lambie S.C."/>
            <person name="Cox F."/>
            <person name="Attwood G.T."/>
            <person name="Altermann E."/>
            <person name="Leahy S.C."/>
        </authorList>
    </citation>
    <scope>NUCLEOTIDE SEQUENCE [LARGE SCALE GENOMIC DNA]</scope>
    <source>
        <strain evidence="8 9">YLM1</strain>
    </source>
</reference>
<accession>A0A126R034</accession>
<dbReference type="AlphaFoldDB" id="A0A126R034"/>
<dbReference type="NCBIfam" id="TIGR01376">
    <property type="entry name" value="POMP_repeat"/>
    <property type="match status" value="3"/>
</dbReference>
<dbReference type="Proteomes" id="UP000066376">
    <property type="component" value="Chromosome"/>
</dbReference>
<dbReference type="PANTHER" id="PTHR11319">
    <property type="entry name" value="G PROTEIN-COUPLED RECEPTOR-RELATED"/>
    <property type="match status" value="1"/>
</dbReference>
<keyword evidence="4" id="KW-0964">Secreted</keyword>
<dbReference type="Gene3D" id="2.60.40.10">
    <property type="entry name" value="Immunoglobulins"/>
    <property type="match status" value="1"/>
</dbReference>
<organism evidence="8 9">
    <name type="scientific">Methanobrevibacter olleyae</name>
    <dbReference type="NCBI Taxonomy" id="294671"/>
    <lineage>
        <taxon>Archaea</taxon>
        <taxon>Methanobacteriati</taxon>
        <taxon>Methanobacteriota</taxon>
        <taxon>Methanomada group</taxon>
        <taxon>Methanobacteria</taxon>
        <taxon>Methanobacteriales</taxon>
        <taxon>Methanobacteriaceae</taxon>
        <taxon>Methanobrevibacter</taxon>
    </lineage>
</organism>
<evidence type="ECO:0000256" key="6">
    <source>
        <dbReference type="ARBA" id="ARBA00023136"/>
    </source>
</evidence>
<keyword evidence="9" id="KW-1185">Reference proteome</keyword>
<dbReference type="InterPro" id="IPR003368">
    <property type="entry name" value="POMP_repeat"/>
</dbReference>
<dbReference type="STRING" id="294671.YLM1_0867"/>
<dbReference type="EMBL" id="CP014265">
    <property type="protein sequence ID" value="AMK15424.1"/>
    <property type="molecule type" value="Genomic_DNA"/>
</dbReference>
<dbReference type="InterPro" id="IPR012334">
    <property type="entry name" value="Pectin_lyas_fold"/>
</dbReference>
<protein>
    <submittedName>
        <fullName evidence="8">Adhesin-like protein</fullName>
    </submittedName>
</protein>
<dbReference type="GO" id="GO:0005576">
    <property type="term" value="C:extracellular region"/>
    <property type="evidence" value="ECO:0007669"/>
    <property type="project" value="UniProtKB-SubCell"/>
</dbReference>
<dbReference type="GeneID" id="28489166"/>
<reference evidence="9" key="2">
    <citation type="submission" date="2016-02" db="EMBL/GenBank/DDBJ databases">
        <title>The draft genome sequence of the rumen methanogen Methanobrevibacter olleyae YLM1.</title>
        <authorList>
            <consortium name="New Zealand Agricultural Greenhouse Gas Research Centre/Pastoral Greenhouse Gas Research Consortium"/>
            <person name="Kelly W.J."/>
            <person name="Li D."/>
            <person name="Lambie S.C."/>
            <person name="Attwood G.T."/>
            <person name="Altermann E."/>
            <person name="Leahy S.C."/>
        </authorList>
    </citation>
    <scope>NUCLEOTIDE SEQUENCE [LARGE SCALE GENOMIC DNA]</scope>
    <source>
        <strain evidence="9">YLM1</strain>
    </source>
</reference>
<keyword evidence="6" id="KW-0472">Membrane</keyword>
<gene>
    <name evidence="8" type="ORF">YLM1_0867</name>
</gene>
<dbReference type="InterPro" id="IPR011050">
    <property type="entry name" value="Pectin_lyase_fold/virulence"/>
</dbReference>
<sequence length="684" mass="75682">MINDLNKIVIVFLLLMFLSISAVSAQENTSSEIDLNENMATLELEEKDDNIKAERKEVDSTALDAGEEDEVNFVMNEDNLKGTGSSFTDLQELIEDTGENGTLTLDKDYTYSPSDSEIVIDKSITIDGQNHVINGNLSTRILHITGNNVTLKNIKFINSNNTSEGGAIYWEGTYGNISNCSFVNNHAKYGGAIYWEGSNGFLSVCSFANNSATYDGGAIYWEGSNGFLSVCSFVNNHAGNSGGAIYWEGSNGFLSVCSFVNSTVNQYGGAIRWSGGNGTLSACSFLNNHANEKGGAVLWSSANGFLSACSFANNTANLYGGAIYLDYNTINVSDCSFIIYRPTNTATVTVNNLIYYYSHNYDVDYYENGNLIHSGQINDNNVTFSNLDNGKHNIDMIYNKGGSNFTNYINITGDIIEDIPGDITVDSHLSASNVYMFYNDGTKYTIKLADYKGNPIINQNIQITIANLKYNLKTDSRGYATLVLKQKAGKYKIVASFNGNSEYGPSTIVSTLSILDSPITKNKNSEIYFGGRFKVQIIDVYAKHVGAGKVVKFTIAGKTYRIKTDKNGYASLKITLKPNKKYTITTQYGKFIKKNQITVKPVLTAKNIVKKKRKTIKFYAKLVNTKGKPRAKKTIRFRFKGKRYKIKTNKKGIATLKIKNLKKGKYKIYTQYGKSKIKNTIKIK</sequence>
<evidence type="ECO:0000256" key="4">
    <source>
        <dbReference type="ARBA" id="ARBA00022525"/>
    </source>
</evidence>
<dbReference type="PATRIC" id="fig|294671.3.peg.908"/>
<evidence type="ECO:0000256" key="2">
    <source>
        <dbReference type="ARBA" id="ARBA00004442"/>
    </source>
</evidence>
<comment type="subcellular location">
    <subcellularLocation>
        <location evidence="1">Cell envelope</location>
    </subcellularLocation>
    <subcellularLocation>
        <location evidence="2">Cell outer membrane</location>
    </subcellularLocation>
    <subcellularLocation>
        <location evidence="3">Secreted</location>
    </subcellularLocation>
</comment>
<keyword evidence="7" id="KW-0998">Cell outer membrane</keyword>
<evidence type="ECO:0000256" key="3">
    <source>
        <dbReference type="ARBA" id="ARBA00004613"/>
    </source>
</evidence>
<dbReference type="Pfam" id="PF02415">
    <property type="entry name" value="Chlam_PMP"/>
    <property type="match status" value="4"/>
</dbReference>
<evidence type="ECO:0000313" key="8">
    <source>
        <dbReference type="EMBL" id="AMK15424.1"/>
    </source>
</evidence>
<evidence type="ECO:0000256" key="7">
    <source>
        <dbReference type="ARBA" id="ARBA00023237"/>
    </source>
</evidence>
<dbReference type="InterPro" id="IPR013783">
    <property type="entry name" value="Ig-like_fold"/>
</dbReference>
<dbReference type="PANTHER" id="PTHR11319:SF35">
    <property type="entry name" value="OUTER MEMBRANE PROTEIN PMPC-RELATED"/>
    <property type="match status" value="1"/>
</dbReference>
<dbReference type="RefSeq" id="WP_067146658.1">
    <property type="nucleotide sequence ID" value="NZ_CP014265.1"/>
</dbReference>